<comment type="caution">
    <text evidence="6">The sequence shown here is derived from an EMBL/GenBank/DDBJ whole genome shotgun (WGS) entry which is preliminary data.</text>
</comment>
<feature type="domain" description="HipA-like C-terminal" evidence="4">
    <location>
        <begin position="169"/>
        <end position="394"/>
    </location>
</feature>
<dbReference type="InterPro" id="IPR012893">
    <property type="entry name" value="HipA-like_C"/>
</dbReference>
<evidence type="ECO:0000256" key="1">
    <source>
        <dbReference type="ARBA" id="ARBA00010164"/>
    </source>
</evidence>
<dbReference type="Proteomes" id="UP000217999">
    <property type="component" value="Unassembled WGS sequence"/>
</dbReference>
<dbReference type="Pfam" id="PF07804">
    <property type="entry name" value="HipA_C"/>
    <property type="match status" value="1"/>
</dbReference>
<evidence type="ECO:0000313" key="6">
    <source>
        <dbReference type="EMBL" id="PAT36329.1"/>
    </source>
</evidence>
<sequence>MTRLHVFYCGWGQRWLAGELALLGGRMLFEYSREAMERGLEFSPLQAPLPRAGAAPAAFAGPAHFHGLPGFLADALPDGWGMLLMDRALRRQGREPRSISMLERLAMVGESAMGAWAFEPAEPLVAPMPAGISLAALARDVQSLLASAEEGPDATPEAQLQRLLLVGGSPQGARPKALLRWHGGRFTADMPGVDAAGDAWLIKFPAQGEHREVCAIETLYARLARAGGMDMPQPRHFALSGGHAAFGVRRFDRLRLPGSGAEVRVPMLSLAAALHADHRLPALDYSTVLLATARLTGDYRETLKAFERCVFNVLTHNRDDHAKNFAYLMDADGRWRLSPAFDMTFSHGPGGEHSTSVAGEGRTPGHRQLLQVARAGGIKPKDAERTIEHWLQALQPAPALLQDLPIRATTMQQMRAALTPVWQAVQGSA</sequence>
<gene>
    <name evidence="6" type="ORF">CK620_02460</name>
</gene>
<dbReference type="GO" id="GO:0004674">
    <property type="term" value="F:protein serine/threonine kinase activity"/>
    <property type="evidence" value="ECO:0007669"/>
    <property type="project" value="TreeGrafter"/>
</dbReference>
<accession>A0A2A2AFG0</accession>
<keyword evidence="2" id="KW-0808">Transferase</keyword>
<dbReference type="PANTHER" id="PTHR37419:SF8">
    <property type="entry name" value="TOXIN YJJJ"/>
    <property type="match status" value="1"/>
</dbReference>
<dbReference type="PANTHER" id="PTHR37419">
    <property type="entry name" value="SERINE/THREONINE-PROTEIN KINASE TOXIN HIPA"/>
    <property type="match status" value="1"/>
</dbReference>
<evidence type="ECO:0000256" key="3">
    <source>
        <dbReference type="ARBA" id="ARBA00022777"/>
    </source>
</evidence>
<dbReference type="Pfam" id="PF13657">
    <property type="entry name" value="Couple_hipA"/>
    <property type="match status" value="1"/>
</dbReference>
<proteinExistence type="inferred from homology"/>
<evidence type="ECO:0000259" key="4">
    <source>
        <dbReference type="Pfam" id="PF07804"/>
    </source>
</evidence>
<reference evidence="6 7" key="1">
    <citation type="submission" date="2017-08" db="EMBL/GenBank/DDBJ databases">
        <title>WGS of Clinical strains of the CDC Group NO-1 linked to zoonotic infections in humans.</title>
        <authorList>
            <person name="Bernier A.-M."/>
            <person name="Bernard K."/>
        </authorList>
    </citation>
    <scope>NUCLEOTIDE SEQUENCE [LARGE SCALE GENOMIC DNA]</scope>
    <source>
        <strain evidence="6 7">NML03-0146</strain>
    </source>
</reference>
<keyword evidence="3 6" id="KW-0418">Kinase</keyword>
<evidence type="ECO:0000259" key="5">
    <source>
        <dbReference type="Pfam" id="PF13657"/>
    </source>
</evidence>
<dbReference type="AlphaFoldDB" id="A0A2A2AFG0"/>
<feature type="domain" description="HipA N-terminal subdomain 1" evidence="5">
    <location>
        <begin position="13"/>
        <end position="116"/>
    </location>
</feature>
<dbReference type="Gene3D" id="1.10.1070.20">
    <property type="match status" value="1"/>
</dbReference>
<name>A0A2A2AFG0_9BURK</name>
<dbReference type="InterPro" id="IPR052028">
    <property type="entry name" value="HipA_Ser/Thr_kinase"/>
</dbReference>
<protein>
    <submittedName>
        <fullName evidence="6">Phosphatidylinositol kinase</fullName>
    </submittedName>
</protein>
<evidence type="ECO:0000313" key="7">
    <source>
        <dbReference type="Proteomes" id="UP000217999"/>
    </source>
</evidence>
<organism evidence="6 7">
    <name type="scientific">Vandammella animalimorsus</name>
    <dbReference type="NCBI Taxonomy" id="2029117"/>
    <lineage>
        <taxon>Bacteria</taxon>
        <taxon>Pseudomonadati</taxon>
        <taxon>Pseudomonadota</taxon>
        <taxon>Betaproteobacteria</taxon>
        <taxon>Burkholderiales</taxon>
        <taxon>Comamonadaceae</taxon>
        <taxon>Vandammella</taxon>
    </lineage>
</organism>
<dbReference type="GO" id="GO:0005829">
    <property type="term" value="C:cytosol"/>
    <property type="evidence" value="ECO:0007669"/>
    <property type="project" value="TreeGrafter"/>
</dbReference>
<comment type="similarity">
    <text evidence="1">Belongs to the HipA Ser/Thr kinase family.</text>
</comment>
<evidence type="ECO:0000256" key="2">
    <source>
        <dbReference type="ARBA" id="ARBA00022679"/>
    </source>
</evidence>
<dbReference type="EMBL" id="NSJF01000001">
    <property type="protein sequence ID" value="PAT36329.1"/>
    <property type="molecule type" value="Genomic_DNA"/>
</dbReference>
<dbReference type="InterPro" id="IPR017508">
    <property type="entry name" value="HipA_N1"/>
</dbReference>